<dbReference type="InterPro" id="IPR051721">
    <property type="entry name" value="Biopterin_syn/organic_redct"/>
</dbReference>
<keyword evidence="2" id="KW-0560">Oxidoreductase</keyword>
<dbReference type="Proteomes" id="UP000001075">
    <property type="component" value="Unassembled WGS sequence"/>
</dbReference>
<dbReference type="InterPro" id="IPR036291">
    <property type="entry name" value="NAD(P)-bd_dom_sf"/>
</dbReference>
<dbReference type="GO" id="GO:0004757">
    <property type="term" value="F:sepiapterin reductase (NADP+) activity"/>
    <property type="evidence" value="ECO:0007669"/>
    <property type="project" value="TreeGrafter"/>
</dbReference>
<dbReference type="EMBL" id="JH001378">
    <property type="protein sequence ID" value="EGV95750.1"/>
    <property type="molecule type" value="Genomic_DNA"/>
</dbReference>
<dbReference type="STRING" id="10029.G3I6M9"/>
<protein>
    <submittedName>
        <fullName evidence="3">Sepiapterin reductase</fullName>
    </submittedName>
</protein>
<dbReference type="PANTHER" id="PTHR44085:SF2">
    <property type="entry name" value="SEPIAPTERIN REDUCTASE"/>
    <property type="match status" value="1"/>
</dbReference>
<evidence type="ECO:0000256" key="1">
    <source>
        <dbReference type="ARBA" id="ARBA00022857"/>
    </source>
</evidence>
<accession>G3I6M9</accession>
<keyword evidence="1" id="KW-0521">NADP</keyword>
<dbReference type="GO" id="GO:0006729">
    <property type="term" value="P:tetrahydrobiopterin biosynthetic process"/>
    <property type="evidence" value="ECO:0007669"/>
    <property type="project" value="TreeGrafter"/>
</dbReference>
<dbReference type="PANTHER" id="PTHR44085">
    <property type="entry name" value="SEPIAPTERIN REDUCTASE"/>
    <property type="match status" value="1"/>
</dbReference>
<dbReference type="Gene3D" id="3.40.50.720">
    <property type="entry name" value="NAD(P)-binding Rossmann-like Domain"/>
    <property type="match status" value="1"/>
</dbReference>
<proteinExistence type="predicted"/>
<evidence type="ECO:0000313" key="4">
    <source>
        <dbReference type="Proteomes" id="UP000001075"/>
    </source>
</evidence>
<dbReference type="InParanoid" id="G3I6M9"/>
<dbReference type="AlphaFoldDB" id="G3I6M9"/>
<evidence type="ECO:0000256" key="2">
    <source>
        <dbReference type="ARBA" id="ARBA00023002"/>
    </source>
</evidence>
<dbReference type="SUPFAM" id="SSF51735">
    <property type="entry name" value="NAD(P)-binding Rossmann-fold domains"/>
    <property type="match status" value="1"/>
</dbReference>
<sequence>MMLLRACSHLALPQLEEELCTQHPGLRVGWAAADLESEARVQQLLCTVCKLPRPKGQQSLLLINNAGTLGDISKGFLNVRDPAEVNNYGALNMTSCSAQLRHPESLPRQPWLQQDCG</sequence>
<name>G3I6M9_CRIGR</name>
<evidence type="ECO:0000313" key="3">
    <source>
        <dbReference type="EMBL" id="EGV95750.1"/>
    </source>
</evidence>
<organism evidence="3 4">
    <name type="scientific">Cricetulus griseus</name>
    <name type="common">Chinese hamster</name>
    <name type="synonym">Cricetulus barabensis griseus</name>
    <dbReference type="NCBI Taxonomy" id="10029"/>
    <lineage>
        <taxon>Eukaryota</taxon>
        <taxon>Metazoa</taxon>
        <taxon>Chordata</taxon>
        <taxon>Craniata</taxon>
        <taxon>Vertebrata</taxon>
        <taxon>Euteleostomi</taxon>
        <taxon>Mammalia</taxon>
        <taxon>Eutheria</taxon>
        <taxon>Euarchontoglires</taxon>
        <taxon>Glires</taxon>
        <taxon>Rodentia</taxon>
        <taxon>Myomorpha</taxon>
        <taxon>Muroidea</taxon>
        <taxon>Cricetidae</taxon>
        <taxon>Cricetinae</taxon>
        <taxon>Cricetulus</taxon>
    </lineage>
</organism>
<reference evidence="4" key="1">
    <citation type="journal article" date="2011" name="Nat. Biotechnol.">
        <title>The genomic sequence of the Chinese hamster ovary (CHO)-K1 cell line.</title>
        <authorList>
            <person name="Xu X."/>
            <person name="Nagarajan H."/>
            <person name="Lewis N.E."/>
            <person name="Pan S."/>
            <person name="Cai Z."/>
            <person name="Liu X."/>
            <person name="Chen W."/>
            <person name="Xie M."/>
            <person name="Wang W."/>
            <person name="Hammond S."/>
            <person name="Andersen M.R."/>
            <person name="Neff N."/>
            <person name="Passarelli B."/>
            <person name="Koh W."/>
            <person name="Fan H.C."/>
            <person name="Wang J."/>
            <person name="Gui Y."/>
            <person name="Lee K.H."/>
            <person name="Betenbaugh M.J."/>
            <person name="Quake S.R."/>
            <person name="Famili I."/>
            <person name="Palsson B.O."/>
            <person name="Wang J."/>
        </authorList>
    </citation>
    <scope>NUCLEOTIDE SEQUENCE [LARGE SCALE GENOMIC DNA]</scope>
    <source>
        <strain evidence="4">CHO K1 cell line</strain>
    </source>
</reference>
<gene>
    <name evidence="3" type="ORF">I79_019154</name>
</gene>